<dbReference type="PaxDb" id="4081-Solyc12g038120.1.1"/>
<evidence type="ECO:0000256" key="2">
    <source>
        <dbReference type="ARBA" id="ARBA00022884"/>
    </source>
</evidence>
<name>A0A3Q7J898_SOLLC</name>
<comment type="subcellular location">
    <subcellularLocation>
        <location evidence="6">Nucleus</location>
    </subcellularLocation>
</comment>
<dbReference type="SMART" id="SM00360">
    <property type="entry name" value="RRM"/>
    <property type="match status" value="1"/>
</dbReference>
<evidence type="ECO:0000256" key="3">
    <source>
        <dbReference type="ARBA" id="ARBA00023110"/>
    </source>
</evidence>
<dbReference type="SUPFAM" id="SSF54928">
    <property type="entry name" value="RNA-binding domain, RBD"/>
    <property type="match status" value="1"/>
</dbReference>
<comment type="similarity">
    <text evidence="6">Belongs to the cyclophilin-type PPIase family. PPIL4 subfamily.</text>
</comment>
<dbReference type="GO" id="GO:0003723">
    <property type="term" value="F:RNA binding"/>
    <property type="evidence" value="ECO:0007669"/>
    <property type="project" value="UniProtKB-UniRule"/>
</dbReference>
<sequence>MEKRVLHYLAWTSDRGLFLQKESPLLLHAYSYSVWAGDHDDHDDRSSTTAYVVFLEAEYRAIASTTAELCWVCNILKELSVTPAKTQDRFLSDDIRSDSKHSKRGTVAMASACNGEKNQNASQFYITLRDDLVSLDREHTLANLIPDASPERKLKDEIDDDIRLEDDWMPKYEELGVHEEKEAHSRTVILEILGDIPDAEMKPPDNVLFVCKLNPSTKEEALYIIFSRFGTVTSAEIIRYHKTGDSHCYAFIEFEDKESCEQEYFKMDNTKIDDRRIQVDLSLSVAKLWSQYRPKNQRSSVRLNNGSVDAVKQQKEESKQHGGDDTPLLDGVTT</sequence>
<evidence type="ECO:0000313" key="10">
    <source>
        <dbReference type="Proteomes" id="UP000004994"/>
    </source>
</evidence>
<dbReference type="InterPro" id="IPR035979">
    <property type="entry name" value="RBD_domain_sf"/>
</dbReference>
<dbReference type="Gene3D" id="2.40.100.10">
    <property type="entry name" value="Cyclophilin-like"/>
    <property type="match status" value="1"/>
</dbReference>
<comment type="function">
    <text evidence="6">PPIases accelerate the folding of proteins. It catalyzes the cis-trans isomerization of proline imidic peptide bonds in oligopeptides.</text>
</comment>
<evidence type="ECO:0000313" key="9">
    <source>
        <dbReference type="EnsemblPlants" id="Solyc12g038120.2.1"/>
    </source>
</evidence>
<dbReference type="STRING" id="4081.A0A3Q7J898"/>
<protein>
    <recommendedName>
        <fullName evidence="6">Peptidyl-prolyl cis-trans isomerase</fullName>
        <shortName evidence="6">PPIase</shortName>
        <ecNumber evidence="6">5.2.1.8</ecNumber>
    </recommendedName>
</protein>
<dbReference type="InterPro" id="IPR029000">
    <property type="entry name" value="Cyclophilin-like_dom_sf"/>
</dbReference>
<evidence type="ECO:0000256" key="1">
    <source>
        <dbReference type="ARBA" id="ARBA00000971"/>
    </source>
</evidence>
<evidence type="ECO:0000256" key="5">
    <source>
        <dbReference type="PROSITE-ProRule" id="PRU00176"/>
    </source>
</evidence>
<organism evidence="9">
    <name type="scientific">Solanum lycopersicum</name>
    <name type="common">Tomato</name>
    <name type="synonym">Lycopersicon esculentum</name>
    <dbReference type="NCBI Taxonomy" id="4081"/>
    <lineage>
        <taxon>Eukaryota</taxon>
        <taxon>Viridiplantae</taxon>
        <taxon>Streptophyta</taxon>
        <taxon>Embryophyta</taxon>
        <taxon>Tracheophyta</taxon>
        <taxon>Spermatophyta</taxon>
        <taxon>Magnoliopsida</taxon>
        <taxon>eudicotyledons</taxon>
        <taxon>Gunneridae</taxon>
        <taxon>Pentapetalae</taxon>
        <taxon>asterids</taxon>
        <taxon>lamiids</taxon>
        <taxon>Solanales</taxon>
        <taxon>Solanaceae</taxon>
        <taxon>Solanoideae</taxon>
        <taxon>Solaneae</taxon>
        <taxon>Solanum</taxon>
        <taxon>Solanum subgen. Lycopersicon</taxon>
    </lineage>
</organism>
<dbReference type="InterPro" id="IPR002130">
    <property type="entry name" value="Cyclophilin-type_PPIase_dom"/>
</dbReference>
<dbReference type="CDD" id="cd12235">
    <property type="entry name" value="RRM_PPIL4"/>
    <property type="match status" value="1"/>
</dbReference>
<dbReference type="InterPro" id="IPR000504">
    <property type="entry name" value="RRM_dom"/>
</dbReference>
<dbReference type="GO" id="GO:0005634">
    <property type="term" value="C:nucleus"/>
    <property type="evidence" value="ECO:0000318"/>
    <property type="project" value="GO_Central"/>
</dbReference>
<dbReference type="InterPro" id="IPR035542">
    <property type="entry name" value="CRIP"/>
</dbReference>
<keyword evidence="10" id="KW-1185">Reference proteome</keyword>
<dbReference type="EC" id="5.2.1.8" evidence="6"/>
<evidence type="ECO:0000256" key="6">
    <source>
        <dbReference type="RuleBase" id="RU365081"/>
    </source>
</evidence>
<accession>A0A3Q7J898</accession>
<feature type="compositionally biased region" description="Basic and acidic residues" evidence="7">
    <location>
        <begin position="312"/>
        <end position="324"/>
    </location>
</feature>
<keyword evidence="6" id="KW-0539">Nucleus</keyword>
<evidence type="ECO:0000256" key="4">
    <source>
        <dbReference type="ARBA" id="ARBA00023235"/>
    </source>
</evidence>
<dbReference type="EnsemblPlants" id="Solyc12g038120.2.1">
    <property type="protein sequence ID" value="Solyc12g038120.2.1"/>
    <property type="gene ID" value="Solyc12g038120.2"/>
</dbReference>
<reference evidence="9" key="2">
    <citation type="submission" date="2019-01" db="UniProtKB">
        <authorList>
            <consortium name="EnsemblPlants"/>
        </authorList>
    </citation>
    <scope>IDENTIFICATION</scope>
    <source>
        <strain evidence="9">cv. Heinz 1706</strain>
    </source>
</reference>
<dbReference type="Gramene" id="Solyc12g038120.2.1">
    <property type="protein sequence ID" value="Solyc12g038120.2.1"/>
    <property type="gene ID" value="Solyc12g038120.2"/>
</dbReference>
<feature type="domain" description="RRM" evidence="8">
    <location>
        <begin position="206"/>
        <end position="284"/>
    </location>
</feature>
<feature type="region of interest" description="Disordered" evidence="7">
    <location>
        <begin position="300"/>
        <end position="334"/>
    </location>
</feature>
<evidence type="ECO:0000259" key="8">
    <source>
        <dbReference type="PROSITE" id="PS50102"/>
    </source>
</evidence>
<keyword evidence="3 6" id="KW-0697">Rotamase</keyword>
<proteinExistence type="inferred from homology"/>
<keyword evidence="4 6" id="KW-0413">Isomerase</keyword>
<dbReference type="GO" id="GO:0003755">
    <property type="term" value="F:peptidyl-prolyl cis-trans isomerase activity"/>
    <property type="evidence" value="ECO:0007669"/>
    <property type="project" value="UniProtKB-UniRule"/>
</dbReference>
<reference evidence="9" key="1">
    <citation type="journal article" date="2012" name="Nature">
        <title>The tomato genome sequence provides insights into fleshy fruit evolution.</title>
        <authorList>
            <consortium name="Tomato Genome Consortium"/>
        </authorList>
    </citation>
    <scope>NUCLEOTIDE SEQUENCE [LARGE SCALE GENOMIC DNA]</scope>
    <source>
        <strain evidence="9">cv. Heinz 1706</strain>
    </source>
</reference>
<evidence type="ECO:0000256" key="7">
    <source>
        <dbReference type="SAM" id="MobiDB-lite"/>
    </source>
</evidence>
<dbReference type="Pfam" id="PF00160">
    <property type="entry name" value="Pro_isomerase"/>
    <property type="match status" value="1"/>
</dbReference>
<dbReference type="PANTHER" id="PTHR45843">
    <property type="entry name" value="PEPTIDYL-PROLYL CIS-TRANS ISOMERASE-LIKE 4"/>
    <property type="match status" value="1"/>
</dbReference>
<keyword evidence="2 5" id="KW-0694">RNA-binding</keyword>
<dbReference type="Proteomes" id="UP000004994">
    <property type="component" value="Chromosome 12"/>
</dbReference>
<dbReference type="PROSITE" id="PS50102">
    <property type="entry name" value="RRM"/>
    <property type="match status" value="1"/>
</dbReference>
<dbReference type="InterPro" id="IPR012677">
    <property type="entry name" value="Nucleotide-bd_a/b_plait_sf"/>
</dbReference>
<dbReference type="AlphaFoldDB" id="A0A3Q7J898"/>
<dbReference type="Pfam" id="PF00076">
    <property type="entry name" value="RRM_1"/>
    <property type="match status" value="1"/>
</dbReference>
<dbReference type="Gene3D" id="3.30.70.330">
    <property type="match status" value="1"/>
</dbReference>
<dbReference type="SUPFAM" id="SSF50891">
    <property type="entry name" value="Cyclophilin-like"/>
    <property type="match status" value="1"/>
</dbReference>
<dbReference type="PANTHER" id="PTHR45843:SF2">
    <property type="entry name" value="PPIASE CYCLOPHILIN-TYPE DOMAIN-CONTAINING PROTEIN"/>
    <property type="match status" value="1"/>
</dbReference>
<dbReference type="InParanoid" id="A0A3Q7J898"/>
<comment type="catalytic activity">
    <reaction evidence="1 6">
        <text>[protein]-peptidylproline (omega=180) = [protein]-peptidylproline (omega=0)</text>
        <dbReference type="Rhea" id="RHEA:16237"/>
        <dbReference type="Rhea" id="RHEA-COMP:10747"/>
        <dbReference type="Rhea" id="RHEA-COMP:10748"/>
        <dbReference type="ChEBI" id="CHEBI:83833"/>
        <dbReference type="ChEBI" id="CHEBI:83834"/>
        <dbReference type="EC" id="5.2.1.8"/>
    </reaction>
</comment>